<dbReference type="InterPro" id="IPR053270">
    <property type="entry name" value="Fv1_restriction_factor"/>
</dbReference>
<dbReference type="PANTHER" id="PTHR48195:SF1">
    <property type="entry name" value="RIKEN CDNA 2410002F23 GENE"/>
    <property type="match status" value="1"/>
</dbReference>
<sequence length="329" mass="36746">MGSWALGRGAERPQVRLGKASTNARGDLGSTKHDYMGLGTVVKGMGPQVVFFILLGMVGQQGKRLLVQAAAFLVKRNAYGEGKTALLGEHIVTWLLWCWDKGASSLELEGKEAKQLGSLSREGDIDKAIGKGAQVLSLWRRLLSGMKERYPFKEDVICHPGKWTTMERGTQYLRELAMPEVIYDDLDNKQLSKDPDEVKCTQPMWQKFVWSTPASYANSLAVMTWKDGEGQMVDELAGQLQQYEESLSSSLRACISAVEKLPDTLAKKLSQDFQRLKEGMSCSPPVLTSIPAIRSKHSSAQERGCSGYTPRATLWFHLRERNEDMRKRT</sequence>
<evidence type="ECO:0000313" key="2">
    <source>
        <dbReference type="Proteomes" id="UP001333110"/>
    </source>
</evidence>
<gene>
    <name evidence="1" type="ORF">QYF61_013661</name>
</gene>
<dbReference type="GO" id="GO:0009615">
    <property type="term" value="P:response to virus"/>
    <property type="evidence" value="ECO:0007669"/>
    <property type="project" value="TreeGrafter"/>
</dbReference>
<accession>A0AAN7NMJ2</accession>
<name>A0AAN7NMJ2_MYCAM</name>
<proteinExistence type="predicted"/>
<evidence type="ECO:0000313" key="1">
    <source>
        <dbReference type="EMBL" id="KAK4818455.1"/>
    </source>
</evidence>
<organism evidence="1 2">
    <name type="scientific">Mycteria americana</name>
    <name type="common">Wood stork</name>
    <dbReference type="NCBI Taxonomy" id="33587"/>
    <lineage>
        <taxon>Eukaryota</taxon>
        <taxon>Metazoa</taxon>
        <taxon>Chordata</taxon>
        <taxon>Craniata</taxon>
        <taxon>Vertebrata</taxon>
        <taxon>Euteleostomi</taxon>
        <taxon>Archelosauria</taxon>
        <taxon>Archosauria</taxon>
        <taxon>Dinosauria</taxon>
        <taxon>Saurischia</taxon>
        <taxon>Theropoda</taxon>
        <taxon>Coelurosauria</taxon>
        <taxon>Aves</taxon>
        <taxon>Neognathae</taxon>
        <taxon>Neoaves</taxon>
        <taxon>Aequornithes</taxon>
        <taxon>Ciconiiformes</taxon>
        <taxon>Ciconiidae</taxon>
        <taxon>Mycteria</taxon>
    </lineage>
</organism>
<dbReference type="PANTHER" id="PTHR48195">
    <property type="entry name" value="FRIEND VIRUS SUSCEPTIBILITY PROTEIN 1"/>
    <property type="match status" value="1"/>
</dbReference>
<comment type="caution">
    <text evidence="1">The sequence shown here is derived from an EMBL/GenBank/DDBJ whole genome shotgun (WGS) entry which is preliminary data.</text>
</comment>
<dbReference type="AlphaFoldDB" id="A0AAN7NMJ2"/>
<reference evidence="1 2" key="1">
    <citation type="journal article" date="2023" name="J. Hered.">
        <title>Chromosome-level genome of the wood stork (Mycteria americana) provides insight into avian chromosome evolution.</title>
        <authorList>
            <person name="Flamio R. Jr."/>
            <person name="Ramstad K.M."/>
        </authorList>
    </citation>
    <scope>NUCLEOTIDE SEQUENCE [LARGE SCALE GENOMIC DNA]</scope>
    <source>
        <strain evidence="1">JAX WOST 10</strain>
    </source>
</reference>
<dbReference type="Proteomes" id="UP001333110">
    <property type="component" value="Unassembled WGS sequence"/>
</dbReference>
<dbReference type="GO" id="GO:0005794">
    <property type="term" value="C:Golgi apparatus"/>
    <property type="evidence" value="ECO:0007669"/>
    <property type="project" value="TreeGrafter"/>
</dbReference>
<protein>
    <submittedName>
        <fullName evidence="1">Uncharacterized protein</fullName>
    </submittedName>
</protein>
<keyword evidence="2" id="KW-1185">Reference proteome</keyword>
<dbReference type="EMBL" id="JAUNZN010000007">
    <property type="protein sequence ID" value="KAK4818455.1"/>
    <property type="molecule type" value="Genomic_DNA"/>
</dbReference>